<proteinExistence type="inferred from homology"/>
<evidence type="ECO:0000256" key="6">
    <source>
        <dbReference type="RuleBase" id="RU363077"/>
    </source>
</evidence>
<evidence type="ECO:0000256" key="5">
    <source>
        <dbReference type="ARBA" id="ARBA00023136"/>
    </source>
</evidence>
<feature type="domain" description="EamA" evidence="7">
    <location>
        <begin position="13"/>
        <end position="152"/>
    </location>
</feature>
<dbReference type="GeneID" id="101512482"/>
<feature type="transmembrane region" description="Helical" evidence="6">
    <location>
        <begin position="44"/>
        <end position="61"/>
    </location>
</feature>
<feature type="transmembrane region" description="Helical" evidence="6">
    <location>
        <begin position="218"/>
        <end position="237"/>
    </location>
</feature>
<reference evidence="8" key="1">
    <citation type="journal article" date="2013" name="Nat. Biotechnol.">
        <title>Draft genome sequence of chickpea (Cicer arietinum) provides a resource for trait improvement.</title>
        <authorList>
            <person name="Varshney R.K."/>
            <person name="Song C."/>
            <person name="Saxena R.K."/>
            <person name="Azam S."/>
            <person name="Yu S."/>
            <person name="Sharpe A.G."/>
            <person name="Cannon S."/>
            <person name="Baek J."/>
            <person name="Rosen B.D."/>
            <person name="Tar'an B."/>
            <person name="Millan T."/>
            <person name="Zhang X."/>
            <person name="Ramsay L.D."/>
            <person name="Iwata A."/>
            <person name="Wang Y."/>
            <person name="Nelson W."/>
            <person name="Farmer A.D."/>
            <person name="Gaur P.M."/>
            <person name="Soderlund C."/>
            <person name="Penmetsa R.V."/>
            <person name="Xu C."/>
            <person name="Bharti A.K."/>
            <person name="He W."/>
            <person name="Winter P."/>
            <person name="Zhao S."/>
            <person name="Hane J.K."/>
            <person name="Carrasquilla-Garcia N."/>
            <person name="Condie J.A."/>
            <person name="Upadhyaya H.D."/>
            <person name="Luo M.C."/>
            <person name="Thudi M."/>
            <person name="Gowda C.L."/>
            <person name="Singh N.P."/>
            <person name="Lichtenzveig J."/>
            <person name="Gali K.K."/>
            <person name="Rubio J."/>
            <person name="Nadarajan N."/>
            <person name="Dolezel J."/>
            <person name="Bansal K.C."/>
            <person name="Xu X."/>
            <person name="Edwards D."/>
            <person name="Zhang G."/>
            <person name="Kahl G."/>
            <person name="Gil J."/>
            <person name="Singh K.B."/>
            <person name="Datta S.K."/>
            <person name="Jackson S.A."/>
            <person name="Wang J."/>
            <person name="Cook D.R."/>
        </authorList>
    </citation>
    <scope>NUCLEOTIDE SEQUENCE [LARGE SCALE GENOMIC DNA]</scope>
    <source>
        <strain evidence="8">cv. CDC Frontier</strain>
    </source>
</reference>
<dbReference type="SUPFAM" id="SSF103481">
    <property type="entry name" value="Multidrug resistance efflux transporter EmrE"/>
    <property type="match status" value="2"/>
</dbReference>
<dbReference type="Pfam" id="PF00892">
    <property type="entry name" value="EamA"/>
    <property type="match status" value="2"/>
</dbReference>
<organism evidence="8 9">
    <name type="scientific">Cicer arietinum</name>
    <name type="common">Chickpea</name>
    <name type="synonym">Garbanzo</name>
    <dbReference type="NCBI Taxonomy" id="3827"/>
    <lineage>
        <taxon>Eukaryota</taxon>
        <taxon>Viridiplantae</taxon>
        <taxon>Streptophyta</taxon>
        <taxon>Embryophyta</taxon>
        <taxon>Tracheophyta</taxon>
        <taxon>Spermatophyta</taxon>
        <taxon>Magnoliopsida</taxon>
        <taxon>eudicotyledons</taxon>
        <taxon>Gunneridae</taxon>
        <taxon>Pentapetalae</taxon>
        <taxon>rosids</taxon>
        <taxon>fabids</taxon>
        <taxon>Fabales</taxon>
        <taxon>Fabaceae</taxon>
        <taxon>Papilionoideae</taxon>
        <taxon>50 kb inversion clade</taxon>
        <taxon>NPAAA clade</taxon>
        <taxon>Hologalegina</taxon>
        <taxon>IRL clade</taxon>
        <taxon>Cicereae</taxon>
        <taxon>Cicer</taxon>
    </lineage>
</organism>
<dbReference type="OrthoDB" id="1728340at2759"/>
<dbReference type="PaxDb" id="3827-XP_004512876.1"/>
<feature type="transmembrane region" description="Helical" evidence="6">
    <location>
        <begin position="134"/>
        <end position="154"/>
    </location>
</feature>
<feature type="transmembrane region" description="Helical" evidence="6">
    <location>
        <begin position="308"/>
        <end position="326"/>
    </location>
</feature>
<dbReference type="eggNOG" id="ENOG502QSV3">
    <property type="taxonomic scope" value="Eukaryota"/>
</dbReference>
<keyword evidence="3 6" id="KW-0812">Transmembrane</keyword>
<evidence type="ECO:0000313" key="8">
    <source>
        <dbReference type="Proteomes" id="UP000087171"/>
    </source>
</evidence>
<dbReference type="PANTHER" id="PTHR31218">
    <property type="entry name" value="WAT1-RELATED PROTEIN"/>
    <property type="match status" value="1"/>
</dbReference>
<dbReference type="InterPro" id="IPR030184">
    <property type="entry name" value="WAT1-related"/>
</dbReference>
<dbReference type="GO" id="GO:0022857">
    <property type="term" value="F:transmembrane transporter activity"/>
    <property type="evidence" value="ECO:0007669"/>
    <property type="project" value="InterPro"/>
</dbReference>
<accession>A0A1S2Z0I9</accession>
<comment type="similarity">
    <text evidence="2 6">Belongs to the drug/metabolite transporter (DMT) superfamily. Plant drug/metabolite exporter (P-DME) (TC 2.A.7.4) family.</text>
</comment>
<protein>
    <recommendedName>
        <fullName evidence="6">WAT1-related protein</fullName>
    </recommendedName>
</protein>
<keyword evidence="4 6" id="KW-1133">Transmembrane helix</keyword>
<evidence type="ECO:0000313" key="9">
    <source>
        <dbReference type="RefSeq" id="XP_004512876.1"/>
    </source>
</evidence>
<dbReference type="RefSeq" id="XP_004512876.1">
    <property type="nucleotide sequence ID" value="XM_004512819.3"/>
</dbReference>
<feature type="domain" description="EamA" evidence="7">
    <location>
        <begin position="188"/>
        <end position="326"/>
    </location>
</feature>
<feature type="transmembrane region" description="Helical" evidence="6">
    <location>
        <begin position="282"/>
        <end position="302"/>
    </location>
</feature>
<gene>
    <name evidence="9" type="primary">LOC101512482</name>
</gene>
<evidence type="ECO:0000256" key="2">
    <source>
        <dbReference type="ARBA" id="ARBA00007635"/>
    </source>
</evidence>
<dbReference type="GO" id="GO:0016020">
    <property type="term" value="C:membrane"/>
    <property type="evidence" value="ECO:0007669"/>
    <property type="project" value="UniProtKB-SubCell"/>
</dbReference>
<feature type="transmembrane region" description="Helical" evidence="6">
    <location>
        <begin position="103"/>
        <end position="122"/>
    </location>
</feature>
<keyword evidence="8" id="KW-1185">Reference proteome</keyword>
<evidence type="ECO:0000259" key="7">
    <source>
        <dbReference type="Pfam" id="PF00892"/>
    </source>
</evidence>
<evidence type="ECO:0000256" key="1">
    <source>
        <dbReference type="ARBA" id="ARBA00004141"/>
    </source>
</evidence>
<reference evidence="9" key="2">
    <citation type="submission" date="2025-08" db="UniProtKB">
        <authorList>
            <consortium name="RefSeq"/>
        </authorList>
    </citation>
    <scope>IDENTIFICATION</scope>
    <source>
        <tissue evidence="9">Etiolated seedlings</tissue>
    </source>
</reference>
<feature type="transmembrane region" description="Helical" evidence="6">
    <location>
        <begin position="257"/>
        <end position="275"/>
    </location>
</feature>
<evidence type="ECO:0000256" key="4">
    <source>
        <dbReference type="ARBA" id="ARBA00022989"/>
    </source>
</evidence>
<dbReference type="InterPro" id="IPR037185">
    <property type="entry name" value="EmrE-like"/>
</dbReference>
<feature type="transmembrane region" description="Helical" evidence="6">
    <location>
        <begin position="73"/>
        <end position="97"/>
    </location>
</feature>
<sequence>MGSIMREKVKLLVALLVLQFCFAGFHIVSRLALNIGVSKVVYPVYRNLIALLLLSPLAYLLEKNQRPPLTLSLLVQFFLLALLGITANQGFYLLGLYYASPTFASAMQNSVPAITFVLASALRLEETNIARRDGLAKVVGTIASVGGATIITLYKGPPLLHLQMNQIQGDNITLQIDESSTKGQNWTWGCIYLLGHCLSWAGWIVFQAPVVKKYPAKLTLTSFTCFFGLIQFLIIAAFTENDLEKWKIQSAEELFTILYAGIVASGIVISLQTWCIQKGGPVFVAVFQPIQTFLVAFMAAFILGDQLYSGGVIGAIFIMFGLYLVLWGKTNEQKAIEPSLTKPLLDTKEDNEVIDKASKDIP</sequence>
<dbReference type="InterPro" id="IPR000620">
    <property type="entry name" value="EamA_dom"/>
</dbReference>
<dbReference type="Proteomes" id="UP000087171">
    <property type="component" value="Chromosome Ca8"/>
</dbReference>
<dbReference type="KEGG" id="cam:101512482"/>
<name>A0A1S2Z0I9_CICAR</name>
<comment type="subcellular location">
    <subcellularLocation>
        <location evidence="1 6">Membrane</location>
        <topology evidence="1 6">Multi-pass membrane protein</topology>
    </subcellularLocation>
</comment>
<keyword evidence="5 6" id="KW-0472">Membrane</keyword>
<dbReference type="AlphaFoldDB" id="A0A1S2Z0I9"/>
<feature type="transmembrane region" description="Helical" evidence="6">
    <location>
        <begin position="186"/>
        <end position="206"/>
    </location>
</feature>
<evidence type="ECO:0000256" key="3">
    <source>
        <dbReference type="ARBA" id="ARBA00022692"/>
    </source>
</evidence>